<dbReference type="Pfam" id="PF00005">
    <property type="entry name" value="ABC_tran"/>
    <property type="match status" value="2"/>
</dbReference>
<dbReference type="PROSITE" id="PS50893">
    <property type="entry name" value="ABC_TRANSPORTER_2"/>
    <property type="match status" value="2"/>
</dbReference>
<evidence type="ECO:0000256" key="1">
    <source>
        <dbReference type="ARBA" id="ARBA00005417"/>
    </source>
</evidence>
<evidence type="ECO:0000313" key="7">
    <source>
        <dbReference type="Proteomes" id="UP000313849"/>
    </source>
</evidence>
<dbReference type="InterPro" id="IPR003439">
    <property type="entry name" value="ABC_transporter-like_ATP-bd"/>
</dbReference>
<dbReference type="GO" id="GO:0005524">
    <property type="term" value="F:ATP binding"/>
    <property type="evidence" value="ECO:0007669"/>
    <property type="project" value="UniProtKB-KW"/>
</dbReference>
<dbReference type="AlphaFoldDB" id="A0A5C5BE38"/>
<dbReference type="GO" id="GO:0043190">
    <property type="term" value="C:ATP-binding cassette (ABC) transporter complex"/>
    <property type="evidence" value="ECO:0007669"/>
    <property type="project" value="TreeGrafter"/>
</dbReference>
<dbReference type="SUPFAM" id="SSF52540">
    <property type="entry name" value="P-loop containing nucleoside triphosphate hydrolases"/>
    <property type="match status" value="2"/>
</dbReference>
<accession>A0A5C5BE38</accession>
<dbReference type="GO" id="GO:0042626">
    <property type="term" value="F:ATPase-coupled transmembrane transporter activity"/>
    <property type="evidence" value="ECO:0007669"/>
    <property type="project" value="TreeGrafter"/>
</dbReference>
<evidence type="ECO:0000256" key="2">
    <source>
        <dbReference type="ARBA" id="ARBA00022448"/>
    </source>
</evidence>
<keyword evidence="3" id="KW-0547">Nucleotide-binding</keyword>
<evidence type="ECO:0000259" key="5">
    <source>
        <dbReference type="PROSITE" id="PS50893"/>
    </source>
</evidence>
<feature type="domain" description="ABC transporter" evidence="5">
    <location>
        <begin position="304"/>
        <end position="518"/>
    </location>
</feature>
<comment type="caution">
    <text evidence="6">The sequence shown here is derived from an EMBL/GenBank/DDBJ whole genome shotgun (WGS) entry which is preliminary data.</text>
</comment>
<evidence type="ECO:0000256" key="3">
    <source>
        <dbReference type="ARBA" id="ARBA00022741"/>
    </source>
</evidence>
<dbReference type="Proteomes" id="UP000313849">
    <property type="component" value="Unassembled WGS sequence"/>
</dbReference>
<dbReference type="Gene3D" id="3.40.50.300">
    <property type="entry name" value="P-loop containing nucleotide triphosphate hydrolases"/>
    <property type="match status" value="2"/>
</dbReference>
<evidence type="ECO:0000313" key="6">
    <source>
        <dbReference type="EMBL" id="TNU75802.1"/>
    </source>
</evidence>
<keyword evidence="2" id="KW-0813">Transport</keyword>
<dbReference type="InterPro" id="IPR015856">
    <property type="entry name" value="ABC_transpr_CbiO/EcfA_su"/>
</dbReference>
<dbReference type="PANTHER" id="PTHR43553">
    <property type="entry name" value="HEAVY METAL TRANSPORTER"/>
    <property type="match status" value="1"/>
</dbReference>
<comment type="similarity">
    <text evidence="1">Belongs to the ABC transporter superfamily.</text>
</comment>
<gene>
    <name evidence="6" type="ORF">FH969_05770</name>
</gene>
<dbReference type="SMART" id="SM00382">
    <property type="entry name" value="AAA"/>
    <property type="match status" value="2"/>
</dbReference>
<dbReference type="EMBL" id="VENP01000015">
    <property type="protein sequence ID" value="TNU75802.1"/>
    <property type="molecule type" value="Genomic_DNA"/>
</dbReference>
<protein>
    <submittedName>
        <fullName evidence="6">ATP-binding cassette domain-containing protein</fullName>
    </submittedName>
</protein>
<name>A0A5C5BE38_9MICO</name>
<feature type="domain" description="ABC transporter" evidence="5">
    <location>
        <begin position="7"/>
        <end position="250"/>
    </location>
</feature>
<dbReference type="CDD" id="cd03225">
    <property type="entry name" value="ABC_cobalt_CbiO_domain1"/>
    <property type="match status" value="2"/>
</dbReference>
<dbReference type="PANTHER" id="PTHR43553:SF24">
    <property type="entry name" value="ENERGY-COUPLING FACTOR TRANSPORTER ATP-BINDING PROTEIN ECFA1"/>
    <property type="match status" value="1"/>
</dbReference>
<organism evidence="6 7">
    <name type="scientific">Miniimonas arenae</name>
    <dbReference type="NCBI Taxonomy" id="676201"/>
    <lineage>
        <taxon>Bacteria</taxon>
        <taxon>Bacillati</taxon>
        <taxon>Actinomycetota</taxon>
        <taxon>Actinomycetes</taxon>
        <taxon>Micrococcales</taxon>
        <taxon>Beutenbergiaceae</taxon>
        <taxon>Miniimonas</taxon>
    </lineage>
</organism>
<dbReference type="PROSITE" id="PS00211">
    <property type="entry name" value="ABC_TRANSPORTER_1"/>
    <property type="match status" value="1"/>
</dbReference>
<proteinExistence type="inferred from homology"/>
<keyword evidence="4 6" id="KW-0067">ATP-binding</keyword>
<dbReference type="OrthoDB" id="501320at2"/>
<reference evidence="6 7" key="1">
    <citation type="submission" date="2019-06" db="EMBL/GenBank/DDBJ databases">
        <title>Draft genome sequence of Miniimonas arenae KCTC 19750T isolated from sea sand.</title>
        <authorList>
            <person name="Park S.-J."/>
        </authorList>
    </citation>
    <scope>NUCLEOTIDE SEQUENCE [LARGE SCALE GENOMIC DNA]</scope>
    <source>
        <strain evidence="6 7">KCTC 19750</strain>
    </source>
</reference>
<dbReference type="InterPro" id="IPR003593">
    <property type="entry name" value="AAA+_ATPase"/>
</dbReference>
<dbReference type="InterPro" id="IPR050095">
    <property type="entry name" value="ECF_ABC_transporter_ATP-bd"/>
</dbReference>
<dbReference type="GO" id="GO:0016887">
    <property type="term" value="F:ATP hydrolysis activity"/>
    <property type="evidence" value="ECO:0007669"/>
    <property type="project" value="InterPro"/>
</dbReference>
<keyword evidence="7" id="KW-1185">Reference proteome</keyword>
<dbReference type="InterPro" id="IPR027417">
    <property type="entry name" value="P-loop_NTPase"/>
</dbReference>
<sequence length="554" mass="56557">MSAEPAIEARDLEIVLPGGDGVGPLTASLAPGEAVLLLGPSGSGKSTLLRTLAGAIPQTVGARVAGEARVCGLDPVVAGVVVTAAHVGVVAQDPTSGVCLPDVLDEVALPLENRAVPRADIGPRVAAALAGVELGAYAGRGTQGLSGGELQRLALAAATVARPDVLLLDEPTAMLDAPGVAAVRAAVGRVAGRATVLLVEHRLAEYAGEDGLAALPPRTIALDRGGRVLGDGPTAQVLARHGAALLAQGCWLPVEVELDVLGLDVATLARRTLDALRATDAEPAPPCPTASLAPCADASPAAVLTARGLGVDVGGRALLRDVDLDLRAGEVVALLGANGAGKSTLLAVLAGLVPPAAGRVAGPRAGLVFQHPEHQFAAHTVTAEIGFGLPAARREAVVRARLRELDLEPWADRSPWTLSGGQQRRLSLAAMRAHDRPVLLADEPTFGLDRDGAHRALRALREAADGERRAVAFTSHDLRQVAAWADRVVLIADGGVLAETTPAALLQRPDLLAAVGMRATPWLGHLARHGDAVVRHALRSLDAAVPAPLPEAAR</sequence>
<evidence type="ECO:0000256" key="4">
    <source>
        <dbReference type="ARBA" id="ARBA00022840"/>
    </source>
</evidence>
<dbReference type="InterPro" id="IPR017871">
    <property type="entry name" value="ABC_transporter-like_CS"/>
</dbReference>